<sequence>MEFARQDDRTLRRIAALLVAMAVLAERAAGRSFLVRWVVLSLLRLAASVAETFVVEVTQLEWPCPDCAWDFRGDALDAAWLALRLRALASVIEALAGLPYGVDAWISRTVRESRDPAPRAYLVLVTNAGRRLAPDTS</sequence>
<comment type="caution">
    <text evidence="1">The sequence shown here is derived from an EMBL/GenBank/DDBJ whole genome shotgun (WGS) entry which is preliminary data.</text>
</comment>
<proteinExistence type="predicted"/>
<reference evidence="1 2" key="1">
    <citation type="submission" date="2024-05" db="EMBL/GenBank/DDBJ databases">
        <authorList>
            <person name="Jiang F."/>
        </authorList>
    </citation>
    <scope>NUCLEOTIDE SEQUENCE [LARGE SCALE GENOMIC DNA]</scope>
    <source>
        <strain evidence="1 2">LZ166</strain>
    </source>
</reference>
<dbReference type="Proteomes" id="UP001556692">
    <property type="component" value="Unassembled WGS sequence"/>
</dbReference>
<gene>
    <name evidence="1" type="ORF">ABGN05_20760</name>
</gene>
<evidence type="ECO:0000313" key="2">
    <source>
        <dbReference type="Proteomes" id="UP001556692"/>
    </source>
</evidence>
<protein>
    <submittedName>
        <fullName evidence="1">Uncharacterized protein</fullName>
    </submittedName>
</protein>
<accession>A0ABV3SN01</accession>
<evidence type="ECO:0000313" key="1">
    <source>
        <dbReference type="EMBL" id="MEX0408094.1"/>
    </source>
</evidence>
<dbReference type="EMBL" id="JBDPGJ010000005">
    <property type="protein sequence ID" value="MEX0408094.1"/>
    <property type="molecule type" value="Genomic_DNA"/>
</dbReference>
<dbReference type="RefSeq" id="WP_367955974.1">
    <property type="nucleotide sequence ID" value="NZ_JBDPGJ010000005.1"/>
</dbReference>
<organism evidence="1 2">
    <name type="scientific">Aquibium pacificus</name>
    <dbReference type="NCBI Taxonomy" id="3153579"/>
    <lineage>
        <taxon>Bacteria</taxon>
        <taxon>Pseudomonadati</taxon>
        <taxon>Pseudomonadota</taxon>
        <taxon>Alphaproteobacteria</taxon>
        <taxon>Hyphomicrobiales</taxon>
        <taxon>Phyllobacteriaceae</taxon>
        <taxon>Aquibium</taxon>
    </lineage>
</organism>
<keyword evidence="2" id="KW-1185">Reference proteome</keyword>
<name>A0ABV3SN01_9HYPH</name>